<dbReference type="KEGG" id="euz:DVS28_a1361"/>
<keyword evidence="2" id="KW-1185">Reference proteome</keyword>
<protein>
    <submittedName>
        <fullName evidence="1">Uncharacterized protein</fullName>
    </submittedName>
</protein>
<evidence type="ECO:0000313" key="1">
    <source>
        <dbReference type="EMBL" id="AXV06060.1"/>
    </source>
</evidence>
<proteinExistence type="predicted"/>
<sequence>MSNLRSSWQSSAEGAKNRFGVVAGWLETATLSGSRHTRAGRSTTA</sequence>
<dbReference type="AlphaFoldDB" id="A0A346XV13"/>
<evidence type="ECO:0000313" key="2">
    <source>
        <dbReference type="Proteomes" id="UP000264006"/>
    </source>
</evidence>
<dbReference type="EMBL" id="CP031165">
    <property type="protein sequence ID" value="AXV06060.1"/>
    <property type="molecule type" value="Genomic_DNA"/>
</dbReference>
<dbReference type="Proteomes" id="UP000264006">
    <property type="component" value="Chromosome"/>
</dbReference>
<name>A0A346XV13_9ACTN</name>
<gene>
    <name evidence="1" type="ORF">DVS28_a1361</name>
</gene>
<organism evidence="1 2">
    <name type="scientific">Euzebya pacifica</name>
    <dbReference type="NCBI Taxonomy" id="1608957"/>
    <lineage>
        <taxon>Bacteria</taxon>
        <taxon>Bacillati</taxon>
        <taxon>Actinomycetota</taxon>
        <taxon>Nitriliruptoria</taxon>
        <taxon>Euzebyales</taxon>
    </lineage>
</organism>
<reference evidence="1 2" key="1">
    <citation type="submission" date="2018-09" db="EMBL/GenBank/DDBJ databases">
        <title>Complete genome sequence of Euzebya sp. DY32-46 isolated from seawater of Pacific Ocean.</title>
        <authorList>
            <person name="Xu L."/>
            <person name="Wu Y.-H."/>
            <person name="Xu X.-W."/>
        </authorList>
    </citation>
    <scope>NUCLEOTIDE SEQUENCE [LARGE SCALE GENOMIC DNA]</scope>
    <source>
        <strain evidence="1 2">DY32-46</strain>
    </source>
</reference>
<accession>A0A346XV13</accession>